<feature type="transmembrane region" description="Helical" evidence="1">
    <location>
        <begin position="12"/>
        <end position="32"/>
    </location>
</feature>
<feature type="transmembrane region" description="Helical" evidence="1">
    <location>
        <begin position="87"/>
        <end position="109"/>
    </location>
</feature>
<protein>
    <recommendedName>
        <fullName evidence="4">DUF1360 domain-containing protein</fullName>
    </recommendedName>
</protein>
<feature type="transmembrane region" description="Helical" evidence="1">
    <location>
        <begin position="53"/>
        <end position="75"/>
    </location>
</feature>
<keyword evidence="1" id="KW-0472">Membrane</keyword>
<name>A0A0Q2MJG8_VIBFU</name>
<sequence length="144" mass="15926">MMNTLFDQELLHGVWVCLVLAISASSISITITQTELFAPLRAFTERLGHMIGYLFRCFYCMSHWVVIAGVVVYQPVVVQCPYWPVDLVVSTFFAITLSSFFSGLMFQVFQAAMGKKIKELEVQALMAAAASNTSSAVKAEKAKA</sequence>
<reference evidence="2 3" key="1">
    <citation type="submission" date="2015-08" db="EMBL/GenBank/DDBJ databases">
        <title>Antibacterial properties of a collection of Vibrionaceae strains.</title>
        <authorList>
            <person name="Giubergia S."/>
        </authorList>
    </citation>
    <scope>NUCLEOTIDE SEQUENCE [LARGE SCALE GENOMIC DNA]</scope>
    <source>
        <strain evidence="2 3">S0821</strain>
    </source>
</reference>
<evidence type="ECO:0000313" key="3">
    <source>
        <dbReference type="Proteomes" id="UP000051221"/>
    </source>
</evidence>
<accession>A0A0Q2MJG8</accession>
<dbReference type="AlphaFoldDB" id="A0A0Q2MJG8"/>
<organism evidence="2 3">
    <name type="scientific">Vibrio furnissii</name>
    <dbReference type="NCBI Taxonomy" id="29494"/>
    <lineage>
        <taxon>Bacteria</taxon>
        <taxon>Pseudomonadati</taxon>
        <taxon>Pseudomonadota</taxon>
        <taxon>Gammaproteobacteria</taxon>
        <taxon>Vibrionales</taxon>
        <taxon>Vibrionaceae</taxon>
        <taxon>Vibrio</taxon>
    </lineage>
</organism>
<evidence type="ECO:0008006" key="4">
    <source>
        <dbReference type="Google" id="ProtNLM"/>
    </source>
</evidence>
<proteinExistence type="predicted"/>
<dbReference type="InParanoid" id="A0A0Q2MJG8"/>
<evidence type="ECO:0000256" key="1">
    <source>
        <dbReference type="SAM" id="Phobius"/>
    </source>
</evidence>
<evidence type="ECO:0000313" key="2">
    <source>
        <dbReference type="EMBL" id="KQH88009.1"/>
    </source>
</evidence>
<keyword evidence="3" id="KW-1185">Reference proteome</keyword>
<dbReference type="RefSeq" id="WP_055465052.1">
    <property type="nucleotide sequence ID" value="NZ_LKHS01000001.1"/>
</dbReference>
<dbReference type="Proteomes" id="UP000051221">
    <property type="component" value="Unassembled WGS sequence"/>
</dbReference>
<gene>
    <name evidence="2" type="ORF">AMR76_01600</name>
</gene>
<dbReference type="EMBL" id="LKHS01000001">
    <property type="protein sequence ID" value="KQH88009.1"/>
    <property type="molecule type" value="Genomic_DNA"/>
</dbReference>
<keyword evidence="1" id="KW-0812">Transmembrane</keyword>
<keyword evidence="1" id="KW-1133">Transmembrane helix</keyword>
<comment type="caution">
    <text evidence="2">The sequence shown here is derived from an EMBL/GenBank/DDBJ whole genome shotgun (WGS) entry which is preliminary data.</text>
</comment>